<dbReference type="Proteomes" id="UP000289340">
    <property type="component" value="Chromosome 3"/>
</dbReference>
<name>A0A445L8G5_GLYSO</name>
<protein>
    <submittedName>
        <fullName evidence="1">Uncharacterized protein</fullName>
    </submittedName>
</protein>
<dbReference type="EMBL" id="QZWG01000003">
    <property type="protein sequence ID" value="RZC19540.1"/>
    <property type="molecule type" value="Genomic_DNA"/>
</dbReference>
<sequence length="344" mass="40193">MCQAIWSDCEMKWVMQPSINVVGGLLYLWSEDFFTLHNLLQGDGYIGLEGLWKEGGFIVTLINIYSPCELDLKRRLWKDLKSKESSTCDMWCIMGDFNCVRRPCERTWILIVVLNLIRTLDCWMDDKNFEKFMAESWEQQRVQGRGAFILKQKLKVMKACLRGWNHNHFGDIHQNIAIIERDMNDLEKKKERGLQEEFWRNVLYRESLLKQKSRAKWLREGGAQKGEGGWLSLFLWGRSLLHSAMITNEVVDEMMGRLGFHEKWIKWSQGGLRQSDPPAPFLFLIVAEGLSGLMREATSKRFFSVLIVGNKEVEVNLLQYANDNFCGRNESPKCGYGEEYLEMF</sequence>
<evidence type="ECO:0000313" key="2">
    <source>
        <dbReference type="Proteomes" id="UP000289340"/>
    </source>
</evidence>
<dbReference type="AlphaFoldDB" id="A0A445L8G5"/>
<proteinExistence type="predicted"/>
<comment type="caution">
    <text evidence="1">The sequence shown here is derived from an EMBL/GenBank/DDBJ whole genome shotgun (WGS) entry which is preliminary data.</text>
</comment>
<keyword evidence="2" id="KW-1185">Reference proteome</keyword>
<dbReference type="InterPro" id="IPR036691">
    <property type="entry name" value="Endo/exonu/phosph_ase_sf"/>
</dbReference>
<reference evidence="1 2" key="1">
    <citation type="submission" date="2018-09" db="EMBL/GenBank/DDBJ databases">
        <title>A high-quality reference genome of wild soybean provides a powerful tool to mine soybean genomes.</title>
        <authorList>
            <person name="Xie M."/>
            <person name="Chung C.Y.L."/>
            <person name="Li M.-W."/>
            <person name="Wong F.-L."/>
            <person name="Chan T.-F."/>
            <person name="Lam H.-M."/>
        </authorList>
    </citation>
    <scope>NUCLEOTIDE SEQUENCE [LARGE SCALE GENOMIC DNA]</scope>
    <source>
        <strain evidence="2">cv. W05</strain>
        <tissue evidence="1">Hypocotyl of etiolated seedlings</tissue>
    </source>
</reference>
<dbReference type="Gene3D" id="3.60.10.10">
    <property type="entry name" value="Endonuclease/exonuclease/phosphatase"/>
    <property type="match status" value="1"/>
</dbReference>
<accession>A0A445L8G5</accession>
<evidence type="ECO:0000313" key="1">
    <source>
        <dbReference type="EMBL" id="RZC19540.1"/>
    </source>
</evidence>
<gene>
    <name evidence="1" type="ORF">D0Y65_006390</name>
</gene>
<organism evidence="1 2">
    <name type="scientific">Glycine soja</name>
    <name type="common">Wild soybean</name>
    <dbReference type="NCBI Taxonomy" id="3848"/>
    <lineage>
        <taxon>Eukaryota</taxon>
        <taxon>Viridiplantae</taxon>
        <taxon>Streptophyta</taxon>
        <taxon>Embryophyta</taxon>
        <taxon>Tracheophyta</taxon>
        <taxon>Spermatophyta</taxon>
        <taxon>Magnoliopsida</taxon>
        <taxon>eudicotyledons</taxon>
        <taxon>Gunneridae</taxon>
        <taxon>Pentapetalae</taxon>
        <taxon>rosids</taxon>
        <taxon>fabids</taxon>
        <taxon>Fabales</taxon>
        <taxon>Fabaceae</taxon>
        <taxon>Papilionoideae</taxon>
        <taxon>50 kb inversion clade</taxon>
        <taxon>NPAAA clade</taxon>
        <taxon>indigoferoid/millettioid clade</taxon>
        <taxon>Phaseoleae</taxon>
        <taxon>Glycine</taxon>
        <taxon>Glycine subgen. Soja</taxon>
    </lineage>
</organism>
<dbReference type="SUPFAM" id="SSF56219">
    <property type="entry name" value="DNase I-like"/>
    <property type="match status" value="1"/>
</dbReference>